<accession>A0A4V5NYP3</accession>
<organism evidence="1 2">
    <name type="scientific">Pedobacter cryotolerans</name>
    <dbReference type="NCBI Taxonomy" id="2571270"/>
    <lineage>
        <taxon>Bacteria</taxon>
        <taxon>Pseudomonadati</taxon>
        <taxon>Bacteroidota</taxon>
        <taxon>Sphingobacteriia</taxon>
        <taxon>Sphingobacteriales</taxon>
        <taxon>Sphingobacteriaceae</taxon>
        <taxon>Pedobacter</taxon>
    </lineage>
</organism>
<keyword evidence="2" id="KW-1185">Reference proteome</keyword>
<gene>
    <name evidence="1" type="ORF">FA045_17890</name>
</gene>
<dbReference type="RefSeq" id="WP_136878454.1">
    <property type="nucleotide sequence ID" value="NZ_SWBO01000017.1"/>
</dbReference>
<dbReference type="Proteomes" id="UP000310477">
    <property type="component" value="Unassembled WGS sequence"/>
</dbReference>
<name>A0A4V5NYP3_9SPHI</name>
<dbReference type="AlphaFoldDB" id="A0A4V5NYP3"/>
<sequence length="111" mass="12597">MLLQLINLSVDPATHQNYLNGTFTYQEDLGLNKIESLSELILENVFKKDVPETQSATNHALAKNFIVFHQNPPLTTTIVFIAQPIVHNHTYQVNYPKPYQVLESPPPQLTV</sequence>
<proteinExistence type="predicted"/>
<evidence type="ECO:0000313" key="1">
    <source>
        <dbReference type="EMBL" id="TKB96533.1"/>
    </source>
</evidence>
<dbReference type="EMBL" id="SWBO01000017">
    <property type="protein sequence ID" value="TKB96533.1"/>
    <property type="molecule type" value="Genomic_DNA"/>
</dbReference>
<dbReference type="OrthoDB" id="827641at2"/>
<evidence type="ECO:0000313" key="2">
    <source>
        <dbReference type="Proteomes" id="UP000310477"/>
    </source>
</evidence>
<protein>
    <submittedName>
        <fullName evidence="1">Uncharacterized protein</fullName>
    </submittedName>
</protein>
<comment type="caution">
    <text evidence="1">The sequence shown here is derived from an EMBL/GenBank/DDBJ whole genome shotgun (WGS) entry which is preliminary data.</text>
</comment>
<reference evidence="1 2" key="1">
    <citation type="submission" date="2019-04" db="EMBL/GenBank/DDBJ databases">
        <title>Pedobacter sp. AR-2-6 sp. nov., isolated from Arctic soil.</title>
        <authorList>
            <person name="Dahal R.H."/>
            <person name="Kim D.-U."/>
        </authorList>
    </citation>
    <scope>NUCLEOTIDE SEQUENCE [LARGE SCALE GENOMIC DNA]</scope>
    <source>
        <strain evidence="1 2">AR-2-6</strain>
    </source>
</reference>